<proteinExistence type="predicted"/>
<organism evidence="1 2">
    <name type="scientific">Arcobacter roscoffensis</name>
    <dbReference type="NCBI Taxonomy" id="2961520"/>
    <lineage>
        <taxon>Bacteria</taxon>
        <taxon>Pseudomonadati</taxon>
        <taxon>Campylobacterota</taxon>
        <taxon>Epsilonproteobacteria</taxon>
        <taxon>Campylobacterales</taxon>
        <taxon>Arcobacteraceae</taxon>
        <taxon>Arcobacter</taxon>
    </lineage>
</organism>
<dbReference type="Proteomes" id="UP001060012">
    <property type="component" value="Chromosome"/>
</dbReference>
<accession>A0ABY5E6A1</accession>
<gene>
    <name evidence="1" type="ORF">NJU99_04655</name>
</gene>
<name>A0ABY5E6A1_9BACT</name>
<reference evidence="1" key="1">
    <citation type="submission" date="2022-07" db="EMBL/GenBank/DDBJ databases">
        <title>Arcobacter roscoffensis sp. nov., a marine bacterium isolated from coastal seawater collected from Roscoff, France.</title>
        <authorList>
            <person name="Pascual J."/>
            <person name="Lepeaux C."/>
            <person name="Methner A."/>
            <person name="Overmann J."/>
        </authorList>
    </citation>
    <scope>NUCLEOTIDE SEQUENCE</scope>
    <source>
        <strain evidence="1">ARW1-2F2</strain>
    </source>
</reference>
<evidence type="ECO:0000313" key="2">
    <source>
        <dbReference type="Proteomes" id="UP001060012"/>
    </source>
</evidence>
<keyword evidence="2" id="KW-1185">Reference proteome</keyword>
<dbReference type="RefSeq" id="WP_254577564.1">
    <property type="nucleotide sequence ID" value="NZ_CP100595.1"/>
</dbReference>
<sequence length="254" mass="30194">MSEKEYNIIDVIEDISKVGYSIGVFACKYIYKASSVETLKNSMDAYVASRFLQRLEYFINEHDKISNYEKEDFYSSLISNKQNMNYLYEFIEKARTTTYDIHSKIYALLSVRLIRNKGLKYYEDLILSNLHLLNEHDLRYLGYILGITTEHNYYTDNFSEIKSEEKLNKMKVYKSRKFGKLKIDNEHIFIIENHEHYMTYRKCLQFGIFDEIIEKDNSGYVESNSPKIYGVLEDRKICITKCTKIFAEILEDVL</sequence>
<dbReference type="EMBL" id="CP100595">
    <property type="protein sequence ID" value="UTJ07387.1"/>
    <property type="molecule type" value="Genomic_DNA"/>
</dbReference>
<protein>
    <submittedName>
        <fullName evidence="1">Uncharacterized protein</fullName>
    </submittedName>
</protein>
<evidence type="ECO:0000313" key="1">
    <source>
        <dbReference type="EMBL" id="UTJ07387.1"/>
    </source>
</evidence>